<feature type="non-terminal residue" evidence="1">
    <location>
        <position position="1"/>
    </location>
</feature>
<sequence>MLLFLITGGGT</sequence>
<accession>A0A6A0A1V1</accession>
<keyword evidence="2" id="KW-1185">Reference proteome</keyword>
<reference evidence="1 2" key="1">
    <citation type="submission" date="2020-02" db="EMBL/GenBank/DDBJ databases">
        <title>Draft genome sequence of Haematococcus lacustris strain NIES-144.</title>
        <authorList>
            <person name="Morimoto D."/>
            <person name="Nakagawa S."/>
            <person name="Yoshida T."/>
            <person name="Sawayama S."/>
        </authorList>
    </citation>
    <scope>NUCLEOTIDE SEQUENCE [LARGE SCALE GENOMIC DNA]</scope>
    <source>
        <strain evidence="1 2">NIES-144</strain>
    </source>
</reference>
<gene>
    <name evidence="1" type="ORF">HaLaN_23663</name>
</gene>
<organism evidence="1 2">
    <name type="scientific">Haematococcus lacustris</name>
    <name type="common">Green alga</name>
    <name type="synonym">Haematococcus pluvialis</name>
    <dbReference type="NCBI Taxonomy" id="44745"/>
    <lineage>
        <taxon>Eukaryota</taxon>
        <taxon>Viridiplantae</taxon>
        <taxon>Chlorophyta</taxon>
        <taxon>core chlorophytes</taxon>
        <taxon>Chlorophyceae</taxon>
        <taxon>CS clade</taxon>
        <taxon>Chlamydomonadales</taxon>
        <taxon>Haematococcaceae</taxon>
        <taxon>Haematococcus</taxon>
    </lineage>
</organism>
<evidence type="ECO:0000313" key="1">
    <source>
        <dbReference type="EMBL" id="GFH25664.1"/>
    </source>
</evidence>
<dbReference type="Proteomes" id="UP000485058">
    <property type="component" value="Unassembled WGS sequence"/>
</dbReference>
<comment type="caution">
    <text evidence="1">The sequence shown here is derived from an EMBL/GenBank/DDBJ whole genome shotgun (WGS) entry which is preliminary data.</text>
</comment>
<evidence type="ECO:0000313" key="2">
    <source>
        <dbReference type="Proteomes" id="UP000485058"/>
    </source>
</evidence>
<proteinExistence type="predicted"/>
<name>A0A6A0A1V1_HAELA</name>
<dbReference type="EMBL" id="BLLF01002881">
    <property type="protein sequence ID" value="GFH25664.1"/>
    <property type="molecule type" value="Genomic_DNA"/>
</dbReference>
<protein>
    <submittedName>
        <fullName evidence="1">Uncharacterized protein</fullName>
    </submittedName>
</protein>